<keyword evidence="6" id="KW-1185">Reference proteome</keyword>
<keyword evidence="5" id="KW-0131">Cell cycle</keyword>
<proteinExistence type="predicted"/>
<dbReference type="SUPFAM" id="SSF140931">
    <property type="entry name" value="Fic-like"/>
    <property type="match status" value="1"/>
</dbReference>
<feature type="binding site" evidence="1">
    <location>
        <position position="266"/>
    </location>
    <ligand>
        <name>ATP</name>
        <dbReference type="ChEBI" id="CHEBI:30616"/>
    </ligand>
</feature>
<dbReference type="OrthoDB" id="9813719at2"/>
<dbReference type="EMBL" id="LGCL01000029">
    <property type="protein sequence ID" value="KPL75289.1"/>
    <property type="molecule type" value="Genomic_DNA"/>
</dbReference>
<reference evidence="5 6" key="1">
    <citation type="submission" date="2015-07" db="EMBL/GenBank/DDBJ databases">
        <title>Genome sequence of Ornatilinea apprima DSM 23815.</title>
        <authorList>
            <person name="Hemp J."/>
            <person name="Ward L.M."/>
            <person name="Pace L.A."/>
            <person name="Fischer W.W."/>
        </authorList>
    </citation>
    <scope>NUCLEOTIDE SEQUENCE [LARGE SCALE GENOMIC DNA]</scope>
    <source>
        <strain evidence="5 6">P3M-1</strain>
    </source>
</reference>
<feature type="binding site" evidence="1">
    <location>
        <position position="85"/>
    </location>
    <ligand>
        <name>ATP</name>
        <dbReference type="ChEBI" id="CHEBI:30616"/>
    </ligand>
</feature>
<feature type="binding site" evidence="1">
    <location>
        <position position="224"/>
    </location>
    <ligand>
        <name>ATP</name>
        <dbReference type="ChEBI" id="CHEBI:30616"/>
    </ligand>
</feature>
<keyword evidence="1" id="KW-0547">Nucleotide-binding</keyword>
<feature type="binding site" evidence="1">
    <location>
        <begin position="229"/>
        <end position="235"/>
    </location>
    <ligand>
        <name>ATP</name>
        <dbReference type="ChEBI" id="CHEBI:30616"/>
    </ligand>
</feature>
<dbReference type="Pfam" id="PF13784">
    <property type="entry name" value="Fic_N"/>
    <property type="match status" value="1"/>
</dbReference>
<keyword evidence="1" id="KW-0067">ATP-binding</keyword>
<evidence type="ECO:0000313" key="6">
    <source>
        <dbReference type="Proteomes" id="UP000050417"/>
    </source>
</evidence>
<gene>
    <name evidence="5" type="ORF">ADN00_13090</name>
</gene>
<feature type="binding site" evidence="3">
    <location>
        <begin position="266"/>
        <end position="267"/>
    </location>
    <ligand>
        <name>ATP</name>
        <dbReference type="ChEBI" id="CHEBI:30616"/>
    </ligand>
</feature>
<sequence length="400" mass="45866">MNRRDFENSTAGKIIQVGQGNVAYWAFVPNPLPPDLAPEWELASLLSVADRAVSELAGLGRNLPNPDLFVSPFLRREAVLSSRIEGTQSDLTDLYLYEAGQVPLPGFESMISTEADVNEVRNYVLALEYGLERLRTLPVSLRLLCEIHERLLAGVRGEYATPGCFRTRQNWIGGRTINEAVYVPPPVDEMRAGLDAFEKYLYVDHPHPPLVRLAFLHYQFEALHTFVDGNGRIGRLLLALLLVNWKLLPQPLLYLSAYFERNRPDYYAHLLAISRRGAWREWVFFFLQGVKEQAHDTIWRIKQLQDLQTLWRGKLDNVRANATTLRLLEWLFVAPVISIPQAQKLLDVTYHTARRSVEKLIEMDILHQFGESDYDRRFIAKEILKTLNAEDGSLGRDNQN</sequence>
<evidence type="ECO:0000256" key="2">
    <source>
        <dbReference type="PIRSR" id="PIRSR640198-1"/>
    </source>
</evidence>
<dbReference type="PIRSF" id="PIRSF038925">
    <property type="entry name" value="AMP-prot_trans"/>
    <property type="match status" value="1"/>
</dbReference>
<dbReference type="STRING" id="1134406.ADN00_13090"/>
<dbReference type="Proteomes" id="UP000050417">
    <property type="component" value="Unassembled WGS sequence"/>
</dbReference>
<keyword evidence="5" id="KW-0132">Cell division</keyword>
<feature type="binding site" evidence="3">
    <location>
        <begin position="228"/>
        <end position="235"/>
    </location>
    <ligand>
        <name>ATP</name>
        <dbReference type="ChEBI" id="CHEBI:30616"/>
    </ligand>
</feature>
<name>A0A0P6X7G2_9CHLR</name>
<dbReference type="InterPro" id="IPR040198">
    <property type="entry name" value="Fido_containing"/>
</dbReference>
<dbReference type="InterPro" id="IPR026287">
    <property type="entry name" value="SoFic-like"/>
</dbReference>
<evidence type="ECO:0000256" key="1">
    <source>
        <dbReference type="PIRSR" id="PIRSR038925-1"/>
    </source>
</evidence>
<dbReference type="InterPro" id="IPR036597">
    <property type="entry name" value="Fido-like_dom_sf"/>
</dbReference>
<dbReference type="InterPro" id="IPR025758">
    <property type="entry name" value="Fic/DOC_N"/>
</dbReference>
<dbReference type="AlphaFoldDB" id="A0A0P6X7G2"/>
<dbReference type="Pfam" id="PF02661">
    <property type="entry name" value="Fic"/>
    <property type="match status" value="1"/>
</dbReference>
<organism evidence="5 6">
    <name type="scientific">Ornatilinea apprima</name>
    <dbReference type="NCBI Taxonomy" id="1134406"/>
    <lineage>
        <taxon>Bacteria</taxon>
        <taxon>Bacillati</taxon>
        <taxon>Chloroflexota</taxon>
        <taxon>Anaerolineae</taxon>
        <taxon>Anaerolineales</taxon>
        <taxon>Anaerolineaceae</taxon>
        <taxon>Ornatilinea</taxon>
    </lineage>
</organism>
<dbReference type="GO" id="GO:0005524">
    <property type="term" value="F:ATP binding"/>
    <property type="evidence" value="ECO:0007669"/>
    <property type="project" value="UniProtKB-KW"/>
</dbReference>
<dbReference type="PROSITE" id="PS51459">
    <property type="entry name" value="FIDO"/>
    <property type="match status" value="1"/>
</dbReference>
<dbReference type="Gene3D" id="1.10.3290.10">
    <property type="entry name" value="Fido-like domain"/>
    <property type="match status" value="1"/>
</dbReference>
<accession>A0A0P6X7G2</accession>
<evidence type="ECO:0000259" key="4">
    <source>
        <dbReference type="PROSITE" id="PS51459"/>
    </source>
</evidence>
<dbReference type="PANTHER" id="PTHR13504:SF38">
    <property type="entry name" value="FIDO DOMAIN-CONTAINING PROTEIN"/>
    <property type="match status" value="1"/>
</dbReference>
<dbReference type="InterPro" id="IPR003812">
    <property type="entry name" value="Fido"/>
</dbReference>
<evidence type="ECO:0000313" key="5">
    <source>
        <dbReference type="EMBL" id="KPL75289.1"/>
    </source>
</evidence>
<evidence type="ECO:0000256" key="3">
    <source>
        <dbReference type="PIRSR" id="PIRSR640198-2"/>
    </source>
</evidence>
<protein>
    <submittedName>
        <fullName evidence="5">Cell division protein Fic</fullName>
    </submittedName>
</protein>
<dbReference type="RefSeq" id="WP_075063471.1">
    <property type="nucleotide sequence ID" value="NZ_LGCL01000029.1"/>
</dbReference>
<dbReference type="PATRIC" id="fig|1134406.4.peg.2895"/>
<dbReference type="PANTHER" id="PTHR13504">
    <property type="entry name" value="FIDO DOMAIN-CONTAINING PROTEIN DDB_G0283145"/>
    <property type="match status" value="1"/>
</dbReference>
<feature type="active site" evidence="2">
    <location>
        <position position="224"/>
    </location>
</feature>
<comment type="caution">
    <text evidence="5">The sequence shown here is derived from an EMBL/GenBank/DDBJ whole genome shotgun (WGS) entry which is preliminary data.</text>
</comment>
<feature type="domain" description="Fido" evidence="4">
    <location>
        <begin position="139"/>
        <end position="288"/>
    </location>
</feature>
<dbReference type="GO" id="GO:0051301">
    <property type="term" value="P:cell division"/>
    <property type="evidence" value="ECO:0007669"/>
    <property type="project" value="UniProtKB-KW"/>
</dbReference>